<sequence length="385" mass="39824">MRLLTTEPDITRREAAERLGLSSGAATDLVDRLKRLDLLDESKAESTGPGRPTSVFAPHPAGPLVLIVGLQASGWDLRLSDLFGRLTVLASEPYRDDRPEAVLATVAAAVGHTVEGAGTRIRCLVVSAAGPVSGTFLGQLSARHWLDLLDLEQLTHAIPSEQRPPLLVGNDATLAGVAEARTGASRGSSVALHLMVATGIGGVVLLDGEPAQGAHGAGGEFGHLPFADPALQCTCGSHGCWDLAVDGRALARHRGDPEPADPTDYAQRLLTDLAAGRGDLTRTQNAAESAAAAFGGGIAGLVNAHDPEMITIGGLGPLLRRSAPMAFDRAYRAGLMAIHRRQPAAVVDSVHGTNGPALGAAYLGIDQISSPTALERWADLVPDAG</sequence>
<dbReference type="EMBL" id="BMMZ01000006">
    <property type="protein sequence ID" value="GGL67980.1"/>
    <property type="molecule type" value="Genomic_DNA"/>
</dbReference>
<reference evidence="2" key="1">
    <citation type="journal article" date="2014" name="Int. J. Syst. Evol. Microbiol.">
        <title>Complete genome sequence of Corynebacterium casei LMG S-19264T (=DSM 44701T), isolated from a smear-ripened cheese.</title>
        <authorList>
            <consortium name="US DOE Joint Genome Institute (JGI-PGF)"/>
            <person name="Walter F."/>
            <person name="Albersmeier A."/>
            <person name="Kalinowski J."/>
            <person name="Ruckert C."/>
        </authorList>
    </citation>
    <scope>NUCLEOTIDE SEQUENCE</scope>
    <source>
        <strain evidence="2">CGMCC 4.7306</strain>
    </source>
</reference>
<dbReference type="Pfam" id="PF13412">
    <property type="entry name" value="HTH_24"/>
    <property type="match status" value="1"/>
</dbReference>
<dbReference type="PANTHER" id="PTHR18964">
    <property type="entry name" value="ROK (REPRESSOR, ORF, KINASE) FAMILY"/>
    <property type="match status" value="1"/>
</dbReference>
<dbReference type="AlphaFoldDB" id="A0A917W6F4"/>
<dbReference type="Pfam" id="PF00480">
    <property type="entry name" value="ROK"/>
    <property type="match status" value="1"/>
</dbReference>
<comment type="caution">
    <text evidence="2">The sequence shown here is derived from an EMBL/GenBank/DDBJ whole genome shotgun (WGS) entry which is preliminary data.</text>
</comment>
<dbReference type="SUPFAM" id="SSF46785">
    <property type="entry name" value="Winged helix' DNA-binding domain"/>
    <property type="match status" value="1"/>
</dbReference>
<dbReference type="InterPro" id="IPR036388">
    <property type="entry name" value="WH-like_DNA-bd_sf"/>
</dbReference>
<proteinExistence type="inferred from homology"/>
<dbReference type="InterPro" id="IPR043129">
    <property type="entry name" value="ATPase_NBD"/>
</dbReference>
<organism evidence="2 3">
    <name type="scientific">Microlunatus endophyticus</name>
    <dbReference type="NCBI Taxonomy" id="1716077"/>
    <lineage>
        <taxon>Bacteria</taxon>
        <taxon>Bacillati</taxon>
        <taxon>Actinomycetota</taxon>
        <taxon>Actinomycetes</taxon>
        <taxon>Propionibacteriales</taxon>
        <taxon>Propionibacteriaceae</taxon>
        <taxon>Microlunatus</taxon>
    </lineage>
</organism>
<keyword evidence="3" id="KW-1185">Reference proteome</keyword>
<protein>
    <submittedName>
        <fullName evidence="2">Xylose repressor</fullName>
    </submittedName>
</protein>
<gene>
    <name evidence="2" type="ORF">GCM10011575_28170</name>
</gene>
<dbReference type="PANTHER" id="PTHR18964:SF149">
    <property type="entry name" value="BIFUNCTIONAL UDP-N-ACETYLGLUCOSAMINE 2-EPIMERASE_N-ACETYLMANNOSAMINE KINASE"/>
    <property type="match status" value="1"/>
</dbReference>
<dbReference type="Gene3D" id="1.10.10.10">
    <property type="entry name" value="Winged helix-like DNA-binding domain superfamily/Winged helix DNA-binding domain"/>
    <property type="match status" value="1"/>
</dbReference>
<evidence type="ECO:0000313" key="2">
    <source>
        <dbReference type="EMBL" id="GGL67980.1"/>
    </source>
</evidence>
<accession>A0A917W6F4</accession>
<evidence type="ECO:0000256" key="1">
    <source>
        <dbReference type="ARBA" id="ARBA00006479"/>
    </source>
</evidence>
<dbReference type="InterPro" id="IPR000600">
    <property type="entry name" value="ROK"/>
</dbReference>
<dbReference type="InterPro" id="IPR036390">
    <property type="entry name" value="WH_DNA-bd_sf"/>
</dbReference>
<name>A0A917W6F4_9ACTN</name>
<reference evidence="2" key="2">
    <citation type="submission" date="2020-09" db="EMBL/GenBank/DDBJ databases">
        <authorList>
            <person name="Sun Q."/>
            <person name="Zhou Y."/>
        </authorList>
    </citation>
    <scope>NUCLEOTIDE SEQUENCE</scope>
    <source>
        <strain evidence="2">CGMCC 4.7306</strain>
    </source>
</reference>
<dbReference type="Proteomes" id="UP000613840">
    <property type="component" value="Unassembled WGS sequence"/>
</dbReference>
<evidence type="ECO:0000313" key="3">
    <source>
        <dbReference type="Proteomes" id="UP000613840"/>
    </source>
</evidence>
<dbReference type="Gene3D" id="3.30.420.40">
    <property type="match status" value="2"/>
</dbReference>
<dbReference type="SUPFAM" id="SSF53067">
    <property type="entry name" value="Actin-like ATPase domain"/>
    <property type="match status" value="1"/>
</dbReference>
<comment type="similarity">
    <text evidence="1">Belongs to the ROK (NagC/XylR) family.</text>
</comment>